<name>A0A8H6RMC9_9PEZI</name>
<comment type="caution">
    <text evidence="2">The sequence shown here is derived from an EMBL/GenBank/DDBJ whole genome shotgun (WGS) entry which is preliminary data.</text>
</comment>
<protein>
    <submittedName>
        <fullName evidence="2">Uncharacterized protein</fullName>
    </submittedName>
</protein>
<feature type="region of interest" description="Disordered" evidence="1">
    <location>
        <begin position="1"/>
        <end position="20"/>
    </location>
</feature>
<dbReference type="OrthoDB" id="3650904at2759"/>
<evidence type="ECO:0000313" key="3">
    <source>
        <dbReference type="Proteomes" id="UP000660729"/>
    </source>
</evidence>
<dbReference type="EMBL" id="JABCIY010000090">
    <property type="protein sequence ID" value="KAF7193282.1"/>
    <property type="molecule type" value="Genomic_DNA"/>
</dbReference>
<evidence type="ECO:0000256" key="1">
    <source>
        <dbReference type="SAM" id="MobiDB-lite"/>
    </source>
</evidence>
<sequence>MTPDLITTSSKEMSPEQLRSGLESLPQEIYDEIYDLTFTAEAGVRDLGAVVRRYGEDEDEFFCTRTLTPKLFFGRDSSKLLRVDQRSRAKFAASYYGGPNTIFLARNPHAAATWLSSVDPKHRDLVSRMHLQIAGFKKVRQYLPDPYSFQFTETDRRTATVGDQKDTERVFQEFGSDADCCAVRRSDGLMRWNEKAWFSAW</sequence>
<keyword evidence="3" id="KW-1185">Reference proteome</keyword>
<accession>A0A8H6RMC9</accession>
<gene>
    <name evidence="2" type="ORF">HII31_05376</name>
</gene>
<dbReference type="Proteomes" id="UP000660729">
    <property type="component" value="Unassembled WGS sequence"/>
</dbReference>
<dbReference type="AlphaFoldDB" id="A0A8H6RMC9"/>
<proteinExistence type="predicted"/>
<reference evidence="2" key="1">
    <citation type="submission" date="2020-04" db="EMBL/GenBank/DDBJ databases">
        <title>Draft genome resource of the tomato pathogen Pseudocercospora fuligena.</title>
        <authorList>
            <person name="Zaccaron A."/>
        </authorList>
    </citation>
    <scope>NUCLEOTIDE SEQUENCE</scope>
    <source>
        <strain evidence="2">PF001</strain>
    </source>
</reference>
<feature type="compositionally biased region" description="Polar residues" evidence="1">
    <location>
        <begin position="1"/>
        <end position="12"/>
    </location>
</feature>
<evidence type="ECO:0000313" key="2">
    <source>
        <dbReference type="EMBL" id="KAF7193282.1"/>
    </source>
</evidence>
<organism evidence="2 3">
    <name type="scientific">Pseudocercospora fuligena</name>
    <dbReference type="NCBI Taxonomy" id="685502"/>
    <lineage>
        <taxon>Eukaryota</taxon>
        <taxon>Fungi</taxon>
        <taxon>Dikarya</taxon>
        <taxon>Ascomycota</taxon>
        <taxon>Pezizomycotina</taxon>
        <taxon>Dothideomycetes</taxon>
        <taxon>Dothideomycetidae</taxon>
        <taxon>Mycosphaerellales</taxon>
        <taxon>Mycosphaerellaceae</taxon>
        <taxon>Pseudocercospora</taxon>
    </lineage>
</organism>